<dbReference type="EMBL" id="CM044708">
    <property type="protein sequence ID" value="KAI5648237.1"/>
    <property type="molecule type" value="Genomic_DNA"/>
</dbReference>
<sequence length="814" mass="90055">MISGSGAQMQGTSYLPGYFHVVDQNVGVNGSLWQLLSNGPACKISRFYNVLPEPSGPDSLLVFNKEILRQTMLKHEAIFRNQVHELHRLYGRQRELMIEISRNNLKMQASQSKLFPSEMPCNIPQKTLQMPFPLLDSKPTAQGGEYSQMPSNSDSLKSTQAGSRIDLKENAFEVNGVSPCKSHYSGKRILDLELPADRYIDSEDEEGLEDRTTAQAPQIQYGPSETTSRSPSKSTLKLHEESSSNGSSNYSKTTFLFDLNEPIQLDESETPIPANFIGSSTEIMPQGHDSFQKLKSEPPLRNEESICHVMEGKGNEGSSLIAAHQDSSARGSPLLCGDGISFASEVTKKGNEIFDDNNQSMLSSCISNSCSPGLISKEAKTEASTSVSSKKTSLHNFKEIPFAVQALPCFNSPKLLSKASRSSTPNSGIKRKYYNLERNPACSSSLGSISCCLTGNSDNEHAAEESTLSECIKDSHHAKSSEDVELDVRTLSCFLKTVISREKHGRTDGASSSKDSKGEFNKPTEPDYDGVDLDAPISPENEEHPPPRGVFEGNQIEQKSRETNEDYDRIAAEAIVSISSSRIQHCLKNDKSGAVEVSNDCLSWFAGLVSSFTGDQDIEFERLLKDASINDHNLLASGENEHDQGMLRKLRGIKVEDDDECPETSNQKSKTIAGIMSPSHQEEDGRPRKRRQKKGFVSGLPCITSSLPSADVTKNIQQTQQQLIKGKRNVGQKGRSRRIRKSKMASCHDNDKGRTVCSLLKQHTCENELIFTLGSYLGWGRKHRRQKSRQARASYCFHFELNYGFLVNSSYRTS</sequence>
<dbReference type="Proteomes" id="UP001060085">
    <property type="component" value="Linkage Group LG08"/>
</dbReference>
<evidence type="ECO:0000313" key="2">
    <source>
        <dbReference type="Proteomes" id="UP001060085"/>
    </source>
</evidence>
<protein>
    <submittedName>
        <fullName evidence="1">Uncharacterized protein</fullName>
    </submittedName>
</protein>
<comment type="caution">
    <text evidence="1">The sequence shown here is derived from an EMBL/GenBank/DDBJ whole genome shotgun (WGS) entry which is preliminary data.</text>
</comment>
<name>A0ACB9ZMS7_CATRO</name>
<proteinExistence type="predicted"/>
<accession>A0ACB9ZMS7</accession>
<gene>
    <name evidence="1" type="ORF">M9H77_34242</name>
</gene>
<keyword evidence="2" id="KW-1185">Reference proteome</keyword>
<organism evidence="1 2">
    <name type="scientific">Catharanthus roseus</name>
    <name type="common">Madagascar periwinkle</name>
    <name type="synonym">Vinca rosea</name>
    <dbReference type="NCBI Taxonomy" id="4058"/>
    <lineage>
        <taxon>Eukaryota</taxon>
        <taxon>Viridiplantae</taxon>
        <taxon>Streptophyta</taxon>
        <taxon>Embryophyta</taxon>
        <taxon>Tracheophyta</taxon>
        <taxon>Spermatophyta</taxon>
        <taxon>Magnoliopsida</taxon>
        <taxon>eudicotyledons</taxon>
        <taxon>Gunneridae</taxon>
        <taxon>Pentapetalae</taxon>
        <taxon>asterids</taxon>
        <taxon>lamiids</taxon>
        <taxon>Gentianales</taxon>
        <taxon>Apocynaceae</taxon>
        <taxon>Rauvolfioideae</taxon>
        <taxon>Vinceae</taxon>
        <taxon>Catharanthinae</taxon>
        <taxon>Catharanthus</taxon>
    </lineage>
</organism>
<evidence type="ECO:0000313" key="1">
    <source>
        <dbReference type="EMBL" id="KAI5648237.1"/>
    </source>
</evidence>
<reference evidence="2" key="1">
    <citation type="journal article" date="2023" name="Nat. Plants">
        <title>Single-cell RNA sequencing provides a high-resolution roadmap for understanding the multicellular compartmentation of specialized metabolism.</title>
        <authorList>
            <person name="Sun S."/>
            <person name="Shen X."/>
            <person name="Li Y."/>
            <person name="Li Y."/>
            <person name="Wang S."/>
            <person name="Li R."/>
            <person name="Zhang H."/>
            <person name="Shen G."/>
            <person name="Guo B."/>
            <person name="Wei J."/>
            <person name="Xu J."/>
            <person name="St-Pierre B."/>
            <person name="Chen S."/>
            <person name="Sun C."/>
        </authorList>
    </citation>
    <scope>NUCLEOTIDE SEQUENCE [LARGE SCALE GENOMIC DNA]</scope>
</reference>